<organism evidence="2 3">
    <name type="scientific">Symmachiella macrocystis</name>
    <dbReference type="NCBI Taxonomy" id="2527985"/>
    <lineage>
        <taxon>Bacteria</taxon>
        <taxon>Pseudomonadati</taxon>
        <taxon>Planctomycetota</taxon>
        <taxon>Planctomycetia</taxon>
        <taxon>Planctomycetales</taxon>
        <taxon>Planctomycetaceae</taxon>
        <taxon>Symmachiella</taxon>
    </lineage>
</organism>
<feature type="compositionally biased region" description="Basic and acidic residues" evidence="1">
    <location>
        <begin position="67"/>
        <end position="77"/>
    </location>
</feature>
<accession>A0A5C6BHJ5</accession>
<evidence type="ECO:0000313" key="3">
    <source>
        <dbReference type="Proteomes" id="UP000320735"/>
    </source>
</evidence>
<protein>
    <submittedName>
        <fullName evidence="2">Uncharacterized protein</fullName>
    </submittedName>
</protein>
<feature type="region of interest" description="Disordered" evidence="1">
    <location>
        <begin position="56"/>
        <end position="77"/>
    </location>
</feature>
<evidence type="ECO:0000256" key="1">
    <source>
        <dbReference type="SAM" id="MobiDB-lite"/>
    </source>
</evidence>
<gene>
    <name evidence="2" type="ORF">CA54_04210</name>
</gene>
<dbReference type="AlphaFoldDB" id="A0A5C6BHJ5"/>
<reference evidence="2 3" key="1">
    <citation type="submission" date="2019-02" db="EMBL/GenBank/DDBJ databases">
        <title>Deep-cultivation of Planctomycetes and their phenomic and genomic characterization uncovers novel biology.</title>
        <authorList>
            <person name="Wiegand S."/>
            <person name="Jogler M."/>
            <person name="Boedeker C."/>
            <person name="Pinto D."/>
            <person name="Vollmers J."/>
            <person name="Rivas-Marin E."/>
            <person name="Kohn T."/>
            <person name="Peeters S.H."/>
            <person name="Heuer A."/>
            <person name="Rast P."/>
            <person name="Oberbeckmann S."/>
            <person name="Bunk B."/>
            <person name="Jeske O."/>
            <person name="Meyerdierks A."/>
            <person name="Storesund J.E."/>
            <person name="Kallscheuer N."/>
            <person name="Luecker S."/>
            <person name="Lage O.M."/>
            <person name="Pohl T."/>
            <person name="Merkel B.J."/>
            <person name="Hornburger P."/>
            <person name="Mueller R.-W."/>
            <person name="Bruemmer F."/>
            <person name="Labrenz M."/>
            <person name="Spormann A.M."/>
            <person name="Op Den Camp H."/>
            <person name="Overmann J."/>
            <person name="Amann R."/>
            <person name="Jetten M.S.M."/>
            <person name="Mascher T."/>
            <person name="Medema M.H."/>
            <person name="Devos D.P."/>
            <person name="Kaster A.-K."/>
            <person name="Ovreas L."/>
            <person name="Rohde M."/>
            <person name="Galperin M.Y."/>
            <person name="Jogler C."/>
        </authorList>
    </citation>
    <scope>NUCLEOTIDE SEQUENCE [LARGE SCALE GENOMIC DNA]</scope>
    <source>
        <strain evidence="2 3">CA54</strain>
    </source>
</reference>
<dbReference type="EMBL" id="SJPP01000001">
    <property type="protein sequence ID" value="TWU11613.1"/>
    <property type="molecule type" value="Genomic_DNA"/>
</dbReference>
<comment type="caution">
    <text evidence="2">The sequence shown here is derived from an EMBL/GenBank/DDBJ whole genome shotgun (WGS) entry which is preliminary data.</text>
</comment>
<proteinExistence type="predicted"/>
<dbReference type="Proteomes" id="UP000320735">
    <property type="component" value="Unassembled WGS sequence"/>
</dbReference>
<sequence>MTAIQISKYHCWDKRFNADSWKADHSMMAGIVTFAPADLHGPGVLVIVQTTIAPPANQRQYPRQKAGWKDRPTWEPA</sequence>
<keyword evidence="3" id="KW-1185">Reference proteome</keyword>
<name>A0A5C6BHJ5_9PLAN</name>
<evidence type="ECO:0000313" key="2">
    <source>
        <dbReference type="EMBL" id="TWU11613.1"/>
    </source>
</evidence>